<evidence type="ECO:0000313" key="3">
    <source>
        <dbReference type="WBParaSite" id="TTAC_0000343301-mRNA-1"/>
    </source>
</evidence>
<dbReference type="WBParaSite" id="TTAC_0000343301-mRNA-1">
    <property type="protein sequence ID" value="TTAC_0000343301-mRNA-1"/>
    <property type="gene ID" value="TTAC_0000343301"/>
</dbReference>
<protein>
    <submittedName>
        <fullName evidence="3">Ig-like domain-containing protein</fullName>
    </submittedName>
</protein>
<keyword evidence="2" id="KW-1185">Reference proteome</keyword>
<accession>A0A0R3WRP3</accession>
<name>A0A0R3WRP3_HYDTA</name>
<proteinExistence type="predicted"/>
<gene>
    <name evidence="1" type="ORF">TTAC_LOCUS3418</name>
</gene>
<evidence type="ECO:0000313" key="2">
    <source>
        <dbReference type="Proteomes" id="UP000274429"/>
    </source>
</evidence>
<dbReference type="AlphaFoldDB" id="A0A0R3WRP3"/>
<reference evidence="1 2" key="2">
    <citation type="submission" date="2018-11" db="EMBL/GenBank/DDBJ databases">
        <authorList>
            <consortium name="Pathogen Informatics"/>
        </authorList>
    </citation>
    <scope>NUCLEOTIDE SEQUENCE [LARGE SCALE GENOMIC DNA]</scope>
</reference>
<reference evidence="3" key="1">
    <citation type="submission" date="2017-02" db="UniProtKB">
        <authorList>
            <consortium name="WormBaseParasite"/>
        </authorList>
    </citation>
    <scope>IDENTIFICATION</scope>
</reference>
<evidence type="ECO:0000313" key="1">
    <source>
        <dbReference type="EMBL" id="VDM22586.1"/>
    </source>
</evidence>
<dbReference type="EMBL" id="UYWX01002403">
    <property type="protein sequence ID" value="VDM22586.1"/>
    <property type="molecule type" value="Genomic_DNA"/>
</dbReference>
<dbReference type="Proteomes" id="UP000274429">
    <property type="component" value="Unassembled WGS sequence"/>
</dbReference>
<sequence length="136" mass="15154">MRLCLAIGLDHHQPFLYVTDPQHTRAPLGGSARLACRLLWKDAFGNTWKGRTPPVQVQWIINGFGYEMDTLEASFRSRLTVVGNRSNGEWNANNTKRLFSVLKLKTPVSITVGGFLITAYCEPPAEIEGHNLSDGK</sequence>
<organism evidence="3">
    <name type="scientific">Hydatigena taeniaeformis</name>
    <name type="common">Feline tapeworm</name>
    <name type="synonym">Taenia taeniaeformis</name>
    <dbReference type="NCBI Taxonomy" id="6205"/>
    <lineage>
        <taxon>Eukaryota</taxon>
        <taxon>Metazoa</taxon>
        <taxon>Spiralia</taxon>
        <taxon>Lophotrochozoa</taxon>
        <taxon>Platyhelminthes</taxon>
        <taxon>Cestoda</taxon>
        <taxon>Eucestoda</taxon>
        <taxon>Cyclophyllidea</taxon>
        <taxon>Taeniidae</taxon>
        <taxon>Hydatigera</taxon>
    </lineage>
</organism>
<dbReference type="OrthoDB" id="10028801at2759"/>
<dbReference type="STRING" id="6205.A0A0R3WRP3"/>